<organism evidence="2 4">
    <name type="scientific">Legionella steigerwaltii</name>
    <dbReference type="NCBI Taxonomy" id="460"/>
    <lineage>
        <taxon>Bacteria</taxon>
        <taxon>Pseudomonadati</taxon>
        <taxon>Pseudomonadota</taxon>
        <taxon>Gammaproteobacteria</taxon>
        <taxon>Legionellales</taxon>
        <taxon>Legionellaceae</taxon>
        <taxon>Legionella</taxon>
    </lineage>
</organism>
<dbReference type="EMBL" id="UGOY01000001">
    <property type="protein sequence ID" value="STY24279.1"/>
    <property type="molecule type" value="Genomic_DNA"/>
</dbReference>
<evidence type="ECO:0000313" key="2">
    <source>
        <dbReference type="EMBL" id="STY24279.1"/>
    </source>
</evidence>
<dbReference type="RefSeq" id="WP_058476676.1">
    <property type="nucleotide sequence ID" value="NZ_CAAAIO010000005.1"/>
</dbReference>
<name>A0A378LET6_9GAMM</name>
<dbReference type="STRING" id="460.Lstg_1099"/>
<dbReference type="OrthoDB" id="5645292at2"/>
<keyword evidence="3" id="KW-1185">Reference proteome</keyword>
<dbReference type="EMBL" id="LNYZ01000008">
    <property type="protein sequence ID" value="KTD78630.1"/>
    <property type="molecule type" value="Genomic_DNA"/>
</dbReference>
<dbReference type="Proteomes" id="UP000255110">
    <property type="component" value="Unassembled WGS sequence"/>
</dbReference>
<evidence type="ECO:0000313" key="1">
    <source>
        <dbReference type="EMBL" id="KTD78630.1"/>
    </source>
</evidence>
<evidence type="ECO:0000313" key="3">
    <source>
        <dbReference type="Proteomes" id="UP000054820"/>
    </source>
</evidence>
<protein>
    <submittedName>
        <fullName evidence="2">Uncharacterized protein</fullName>
    </submittedName>
</protein>
<accession>A0A378LET6</accession>
<sequence>MQDIQSPSFVEKLTNLLNEVKENEGLKKLLLDNPEQFLASHDIILNDYQIIVEEHAGYGLLFAVQSKETLPPKDTSSTGSFNTFQNVHFLDCLHY</sequence>
<proteinExistence type="predicted"/>
<dbReference type="Proteomes" id="UP000054820">
    <property type="component" value="Unassembled WGS sequence"/>
</dbReference>
<dbReference type="AlphaFoldDB" id="A0A378LET6"/>
<reference evidence="1 3" key="1">
    <citation type="submission" date="2015-11" db="EMBL/GenBank/DDBJ databases">
        <title>Genomic analysis of 38 Legionella species identifies large and diverse effector repertoires.</title>
        <authorList>
            <person name="Burstein D."/>
            <person name="Amaro F."/>
            <person name="Zusman T."/>
            <person name="Lifshitz Z."/>
            <person name="Cohen O."/>
            <person name="Gilbert J.A."/>
            <person name="Pupko T."/>
            <person name="Shuman H.A."/>
            <person name="Segal G."/>
        </authorList>
    </citation>
    <scope>NUCLEOTIDE SEQUENCE [LARGE SCALE GENOMIC DNA]</scope>
    <source>
        <strain evidence="1 3">SC-18-C9</strain>
    </source>
</reference>
<gene>
    <name evidence="1" type="ORF">Lstg_1099</name>
    <name evidence="2" type="ORF">NCTC11991_02896</name>
</gene>
<evidence type="ECO:0000313" key="4">
    <source>
        <dbReference type="Proteomes" id="UP000255110"/>
    </source>
</evidence>
<reference evidence="2 4" key="2">
    <citation type="submission" date="2018-06" db="EMBL/GenBank/DDBJ databases">
        <authorList>
            <consortium name="Pathogen Informatics"/>
            <person name="Doyle S."/>
        </authorList>
    </citation>
    <scope>NUCLEOTIDE SEQUENCE [LARGE SCALE GENOMIC DNA]</scope>
    <source>
        <strain evidence="2 4">NCTC11991</strain>
    </source>
</reference>